<accession>A0A0F4KSM7</accession>
<evidence type="ECO:0000313" key="2">
    <source>
        <dbReference type="Proteomes" id="UP000033648"/>
    </source>
</evidence>
<name>A0A0F4KSM7_9BIFI</name>
<comment type="caution">
    <text evidence="1">The sequence shown here is derived from an EMBL/GenBank/DDBJ whole genome shotgun (WGS) entry which is preliminary data.</text>
</comment>
<evidence type="ECO:0000313" key="1">
    <source>
        <dbReference type="EMBL" id="KJY49672.1"/>
    </source>
</evidence>
<proteinExistence type="predicted"/>
<sequence length="1254" mass="140726">MGRLPYLAQLKDVYSFGRTTTARSTLPILIRRIILQSNQTITFIKMPGEEDTDLGGYDGQVRAGQGNAFVPSGYSVWEFGTSRGIKAKANSDYNKRTKNPLGINQSETTFVFVTLGRWAGGQAWAREKNKEGKWKEVRVYTADDILTALEETPAVYLWFSEMCGKSVHGLSSLETWWNDYRKPCDNLLTSELVLCNRSNERSLLKKKLNDSKPNQIIIRSVTIEDCLAFVAATLLSEKQGMLSKAVVVSEASALEYLRQVSERLIVLLSDAALVREAQLLTGHHIVIGINKVQQVAPTINLPDISYEKAVNYFKTKSIPDEKQAEYARAAHKSIPLLRNKIALTPLPDELLPNSNSPHVNQLVRRAWMLGRWDGAIKGDADVVARFVIDPSDEELTSALLKDANSANPVFSMFGSVRAVISPVESAERFLQAITRSDLDAFREVVCSVLEEANPALVLPEDQRWGAKIYGKGRKESDDLRKGISTTLALLGSSSATVSDFPSLSFSDWAANVVSDILRFANDDCTGDIWISINDVLSEIAEAAPEEFLDELQRAISPSGVFMDKLFHESSNWLAPTSPHVQVLWALERLAMIPDYFGRAMWLLASLADRDPGGKLANRPLNSLATILRVRYPQTAALSDERHSFVQKVCRKLPEVGKSLVIALIPRAEESTSTITPFEFRQSASPSKPTDNQIVDDINVYLDCAIDLAESDPSVWIKIISKLPYLSQKSRNTVLNKLSLAKLKPTDTRDAIWLEFYKLIGKYQSSANVSSSLSLEDIKYFKSVMKELEPVDPVVQVAPLFTYDWLVYVMDNHNQSIDRKQLLAKARSDAISKVFEEGGLESLLRLAKRVECPWIVGDTFACLGLQIQDHAIAKLLESKFSKVWSFASSALYRLTNGKLSNLQEIMQSDSLSNKVKARLLLLSNEFDEVWTSLVSYDEEVETVYWLEFPINHLGTDFMLANEAAKQLASHGRIVGALKLLALYCDAGAVKVDPGLAADLMEKLLICHDHESETLSSYEIEVLIKLLQDSESVERTRLEKLEWAYLRAINDGRVCLFLHRKLADNPRYFADIISLVYPETANVGKQPNVPKEQSENAWLLLNTWRTIPGAVNESNEIVEEQLRAWIQEAQKILGSRNLIKQGNYYIGKVLAYAPADSDGTWPCKSVCNVIEDFQSTFLDKGFSTELFNKREAFFRGLEEGGKQEYELEDELQKCANRINVQWPNVAALLTKQAREYHSMGLNEDEQARRYKEGIDY</sequence>
<gene>
    <name evidence="1" type="ORF">JF69_09790</name>
</gene>
<dbReference type="EMBL" id="JWME01000011">
    <property type="protein sequence ID" value="KJY49672.1"/>
    <property type="molecule type" value="Genomic_DNA"/>
</dbReference>
<dbReference type="PATRIC" id="fig|1684.4.peg.1064"/>
<protein>
    <submittedName>
        <fullName evidence="1">Uncharacterized protein</fullName>
    </submittedName>
</protein>
<dbReference type="AlphaFoldDB" id="A0A0F4KSM7"/>
<dbReference type="Proteomes" id="UP000033648">
    <property type="component" value="Unassembled WGS sequence"/>
</dbReference>
<organism evidence="1 2">
    <name type="scientific">Bifidobacterium asteroides</name>
    <dbReference type="NCBI Taxonomy" id="1684"/>
    <lineage>
        <taxon>Bacteria</taxon>
        <taxon>Bacillati</taxon>
        <taxon>Actinomycetota</taxon>
        <taxon>Actinomycetes</taxon>
        <taxon>Bifidobacteriales</taxon>
        <taxon>Bifidobacteriaceae</taxon>
        <taxon>Bifidobacterium</taxon>
    </lineage>
</organism>
<dbReference type="OrthoDB" id="4547231at2"/>
<reference evidence="1 2" key="1">
    <citation type="submission" date="2014-12" db="EMBL/GenBank/DDBJ databases">
        <title>Comparative genomics of the lactic acid bacteria isolated from the honey bee gut.</title>
        <authorList>
            <person name="Ellegaard K.M."/>
            <person name="Tamarit D."/>
            <person name="Javelind E."/>
            <person name="Olofsson T."/>
            <person name="Andersson S.G."/>
            <person name="Vasquez A."/>
        </authorList>
    </citation>
    <scope>NUCLEOTIDE SEQUENCE [LARGE SCALE GENOMIC DNA]</scope>
    <source>
        <strain evidence="1 2">Bin2</strain>
    </source>
</reference>